<dbReference type="GO" id="GO:0005524">
    <property type="term" value="F:ATP binding"/>
    <property type="evidence" value="ECO:0007669"/>
    <property type="project" value="UniProtKB-KW"/>
</dbReference>
<dbReference type="GO" id="GO:0004825">
    <property type="term" value="F:methionine-tRNA ligase activity"/>
    <property type="evidence" value="ECO:0007669"/>
    <property type="project" value="UniProtKB-EC"/>
</dbReference>
<keyword evidence="10" id="KW-0067">ATP-binding</keyword>
<keyword evidence="9" id="KW-0547">Nucleotide-binding</keyword>
<reference evidence="17" key="1">
    <citation type="journal article" date="2014" name="Front. Microbiol.">
        <title>High frequency of phylogenetically diverse reductive dehalogenase-homologous genes in deep subseafloor sedimentary metagenomes.</title>
        <authorList>
            <person name="Kawai M."/>
            <person name="Futagami T."/>
            <person name="Toyoda A."/>
            <person name="Takaki Y."/>
            <person name="Nishi S."/>
            <person name="Hori S."/>
            <person name="Arai W."/>
            <person name="Tsubouchi T."/>
            <person name="Morono Y."/>
            <person name="Uchiyama I."/>
            <person name="Ito T."/>
            <person name="Fujiyama A."/>
            <person name="Inagaki F."/>
            <person name="Takami H."/>
        </authorList>
    </citation>
    <scope>NUCLEOTIDE SEQUENCE</scope>
    <source>
        <strain evidence="17">Expedition CK06-06</strain>
    </source>
</reference>
<evidence type="ECO:0000256" key="13">
    <source>
        <dbReference type="ARBA" id="ARBA00023146"/>
    </source>
</evidence>
<evidence type="ECO:0000256" key="7">
    <source>
        <dbReference type="ARBA" id="ARBA00022555"/>
    </source>
</evidence>
<dbReference type="Gene3D" id="2.40.50.140">
    <property type="entry name" value="Nucleic acid-binding proteins"/>
    <property type="match status" value="1"/>
</dbReference>
<keyword evidence="8" id="KW-0436">Ligase</keyword>
<evidence type="ECO:0000256" key="9">
    <source>
        <dbReference type="ARBA" id="ARBA00022741"/>
    </source>
</evidence>
<dbReference type="GO" id="GO:0000049">
    <property type="term" value="F:tRNA binding"/>
    <property type="evidence" value="ECO:0007669"/>
    <property type="project" value="UniProtKB-KW"/>
</dbReference>
<evidence type="ECO:0000256" key="1">
    <source>
        <dbReference type="ARBA" id="ARBA00003314"/>
    </source>
</evidence>
<protein>
    <recommendedName>
        <fullName evidence="5">Methionine--tRNA ligase</fullName>
        <ecNumber evidence="4">6.1.1.10</ecNumber>
    </recommendedName>
    <alternativeName>
        <fullName evidence="14">Methionyl-tRNA synthetase</fullName>
    </alternativeName>
</protein>
<evidence type="ECO:0000256" key="14">
    <source>
        <dbReference type="ARBA" id="ARBA00030904"/>
    </source>
</evidence>
<evidence type="ECO:0000256" key="15">
    <source>
        <dbReference type="ARBA" id="ARBA00047364"/>
    </source>
</evidence>
<evidence type="ECO:0000256" key="12">
    <source>
        <dbReference type="ARBA" id="ARBA00022917"/>
    </source>
</evidence>
<comment type="caution">
    <text evidence="17">The sequence shown here is derived from an EMBL/GenBank/DDBJ whole genome shotgun (WGS) entry which is preliminary data.</text>
</comment>
<dbReference type="InterPro" id="IPR012340">
    <property type="entry name" value="NA-bd_OB-fold"/>
</dbReference>
<dbReference type="NCBIfam" id="TIGR00399">
    <property type="entry name" value="metG_C_term"/>
    <property type="match status" value="1"/>
</dbReference>
<evidence type="ECO:0000256" key="5">
    <source>
        <dbReference type="ARBA" id="ARBA00018753"/>
    </source>
</evidence>
<feature type="domain" description="TRNA-binding" evidence="16">
    <location>
        <begin position="64"/>
        <end position="165"/>
    </location>
</feature>
<evidence type="ECO:0000313" key="17">
    <source>
        <dbReference type="EMBL" id="GAI80252.1"/>
    </source>
</evidence>
<feature type="non-terminal residue" evidence="17">
    <location>
        <position position="1"/>
    </location>
</feature>
<dbReference type="InterPro" id="IPR051270">
    <property type="entry name" value="Tyrosine-tRNA_ligase_regulator"/>
</dbReference>
<comment type="function">
    <text evidence="1">Is required not only for elongation of protein synthesis but also for the initiation of all mRNA translation through initiator tRNA(fMet) aminoacylation.</text>
</comment>
<evidence type="ECO:0000256" key="3">
    <source>
        <dbReference type="ARBA" id="ARBA00011738"/>
    </source>
</evidence>
<keyword evidence="12" id="KW-0648">Protein biosynthesis</keyword>
<dbReference type="PANTHER" id="PTHR11586">
    <property type="entry name" value="TRNA-AMINOACYLATION COFACTOR ARC1 FAMILY MEMBER"/>
    <property type="match status" value="1"/>
</dbReference>
<dbReference type="InterPro" id="IPR004495">
    <property type="entry name" value="Met-tRNA-synth_bsu_C"/>
</dbReference>
<dbReference type="SUPFAM" id="SSF50249">
    <property type="entry name" value="Nucleic acid-binding proteins"/>
    <property type="match status" value="1"/>
</dbReference>
<gene>
    <name evidence="17" type="ORF">S12H4_14176</name>
</gene>
<proteinExistence type="predicted"/>
<comment type="subunit">
    <text evidence="3">Homodimer.</text>
</comment>
<dbReference type="InterPro" id="IPR002547">
    <property type="entry name" value="tRNA-bd_dom"/>
</dbReference>
<evidence type="ECO:0000256" key="4">
    <source>
        <dbReference type="ARBA" id="ARBA00012838"/>
    </source>
</evidence>
<dbReference type="CDD" id="cd02800">
    <property type="entry name" value="tRNA_bind_EcMetRS_like"/>
    <property type="match status" value="1"/>
</dbReference>
<evidence type="ECO:0000256" key="10">
    <source>
        <dbReference type="ARBA" id="ARBA00022840"/>
    </source>
</evidence>
<dbReference type="EMBL" id="BARW01006751">
    <property type="protein sequence ID" value="GAI80252.1"/>
    <property type="molecule type" value="Genomic_DNA"/>
</dbReference>
<name>X1RHL8_9ZZZZ</name>
<dbReference type="GO" id="GO:0006431">
    <property type="term" value="P:methionyl-tRNA aminoacylation"/>
    <property type="evidence" value="ECO:0007669"/>
    <property type="project" value="InterPro"/>
</dbReference>
<keyword evidence="13" id="KW-0030">Aminoacyl-tRNA synthetase</keyword>
<dbReference type="PROSITE" id="PS50886">
    <property type="entry name" value="TRBD"/>
    <property type="match status" value="1"/>
</dbReference>
<keyword evidence="11" id="KW-0694">RNA-binding</keyword>
<keyword evidence="7" id="KW-0820">tRNA-binding</keyword>
<evidence type="ECO:0000256" key="8">
    <source>
        <dbReference type="ARBA" id="ARBA00022598"/>
    </source>
</evidence>
<organism evidence="17">
    <name type="scientific">marine sediment metagenome</name>
    <dbReference type="NCBI Taxonomy" id="412755"/>
    <lineage>
        <taxon>unclassified sequences</taxon>
        <taxon>metagenomes</taxon>
        <taxon>ecological metagenomes</taxon>
    </lineage>
</organism>
<evidence type="ECO:0000256" key="2">
    <source>
        <dbReference type="ARBA" id="ARBA00004496"/>
    </source>
</evidence>
<dbReference type="Pfam" id="PF01588">
    <property type="entry name" value="tRNA_bind"/>
    <property type="match status" value="1"/>
</dbReference>
<accession>X1RHL8</accession>
<comment type="subcellular location">
    <subcellularLocation>
        <location evidence="2">Cytoplasm</location>
    </subcellularLocation>
</comment>
<sequence>RAVAGYVPILQADFEPFIEFERLVERIDKEQVNAMIEESKETQSPEPVAAAHVEPLKPECTIEDFAKIDLRIAKVVKAEAVEGADKLLRLDLDVGGLQRSVLAAIAEMYKPDELTGKIVVYLANLKPRKMRFGLSEGMILAADAGGKNVFMLSADAGAKPGQKVL</sequence>
<dbReference type="PANTHER" id="PTHR11586:SF37">
    <property type="entry name" value="TRNA-BINDING DOMAIN-CONTAINING PROTEIN"/>
    <property type="match status" value="1"/>
</dbReference>
<keyword evidence="6" id="KW-0963">Cytoplasm</keyword>
<evidence type="ECO:0000256" key="6">
    <source>
        <dbReference type="ARBA" id="ARBA00022490"/>
    </source>
</evidence>
<evidence type="ECO:0000256" key="11">
    <source>
        <dbReference type="ARBA" id="ARBA00022884"/>
    </source>
</evidence>
<dbReference type="GO" id="GO:0005737">
    <property type="term" value="C:cytoplasm"/>
    <property type="evidence" value="ECO:0007669"/>
    <property type="project" value="UniProtKB-SubCell"/>
</dbReference>
<dbReference type="AlphaFoldDB" id="X1RHL8"/>
<dbReference type="FunFam" id="2.40.50.140:FF:000042">
    <property type="entry name" value="Methionine--tRNA ligase"/>
    <property type="match status" value="1"/>
</dbReference>
<evidence type="ECO:0000259" key="16">
    <source>
        <dbReference type="PROSITE" id="PS50886"/>
    </source>
</evidence>
<dbReference type="EC" id="6.1.1.10" evidence="4"/>
<comment type="catalytic activity">
    <reaction evidence="15">
        <text>tRNA(Met) + L-methionine + ATP = L-methionyl-tRNA(Met) + AMP + diphosphate</text>
        <dbReference type="Rhea" id="RHEA:13481"/>
        <dbReference type="Rhea" id="RHEA-COMP:9667"/>
        <dbReference type="Rhea" id="RHEA-COMP:9698"/>
        <dbReference type="ChEBI" id="CHEBI:30616"/>
        <dbReference type="ChEBI" id="CHEBI:33019"/>
        <dbReference type="ChEBI" id="CHEBI:57844"/>
        <dbReference type="ChEBI" id="CHEBI:78442"/>
        <dbReference type="ChEBI" id="CHEBI:78530"/>
        <dbReference type="ChEBI" id="CHEBI:456215"/>
        <dbReference type="EC" id="6.1.1.10"/>
    </reaction>
</comment>